<proteinExistence type="predicted"/>
<dbReference type="AlphaFoldDB" id="A0A1M7NVT8"/>
<reference evidence="1 2" key="1">
    <citation type="submission" date="2016-11" db="EMBL/GenBank/DDBJ databases">
        <authorList>
            <person name="Jaros S."/>
            <person name="Januszkiewicz K."/>
            <person name="Wedrychowicz H."/>
        </authorList>
    </citation>
    <scope>NUCLEOTIDE SEQUENCE [LARGE SCALE GENOMIC DNA]</scope>
    <source>
        <strain evidence="1 2">CGMCC 1.6102</strain>
    </source>
</reference>
<dbReference type="EMBL" id="FRCY01000006">
    <property type="protein sequence ID" value="SHN08105.1"/>
    <property type="molecule type" value="Genomic_DNA"/>
</dbReference>
<dbReference type="STRING" id="388280.SAMN04488057_106108"/>
<keyword evidence="2" id="KW-1185">Reference proteome</keyword>
<organism evidence="1 2">
    <name type="scientific">Cyclobacterium lianum</name>
    <dbReference type="NCBI Taxonomy" id="388280"/>
    <lineage>
        <taxon>Bacteria</taxon>
        <taxon>Pseudomonadati</taxon>
        <taxon>Bacteroidota</taxon>
        <taxon>Cytophagia</taxon>
        <taxon>Cytophagales</taxon>
        <taxon>Cyclobacteriaceae</taxon>
        <taxon>Cyclobacterium</taxon>
    </lineage>
</organism>
<dbReference type="Proteomes" id="UP000184513">
    <property type="component" value="Unassembled WGS sequence"/>
</dbReference>
<evidence type="ECO:0000313" key="2">
    <source>
        <dbReference type="Proteomes" id="UP000184513"/>
    </source>
</evidence>
<sequence>MYFVLQSENRVPVQLGSYFEDPIPCTISLHSGSLVLEKKHT</sequence>
<name>A0A1M7NVT8_9BACT</name>
<gene>
    <name evidence="1" type="ORF">SAMN04488057_106108</name>
</gene>
<protein>
    <submittedName>
        <fullName evidence="1">Uncharacterized protein</fullName>
    </submittedName>
</protein>
<evidence type="ECO:0000313" key="1">
    <source>
        <dbReference type="EMBL" id="SHN08105.1"/>
    </source>
</evidence>
<accession>A0A1M7NVT8</accession>